<evidence type="ECO:0000313" key="2">
    <source>
        <dbReference type="EMBL" id="KAF5585488.1"/>
    </source>
</evidence>
<protein>
    <submittedName>
        <fullName evidence="2">Uncharacterized protein</fullName>
    </submittedName>
</protein>
<feature type="compositionally biased region" description="Basic and acidic residues" evidence="1">
    <location>
        <begin position="53"/>
        <end position="70"/>
    </location>
</feature>
<feature type="compositionally biased region" description="Gly residues" evidence="1">
    <location>
        <begin position="1"/>
        <end position="18"/>
    </location>
</feature>
<dbReference type="EMBL" id="JAAOAV010000268">
    <property type="protein sequence ID" value="KAF5585488.1"/>
    <property type="molecule type" value="Genomic_DNA"/>
</dbReference>
<evidence type="ECO:0000313" key="3">
    <source>
        <dbReference type="Proteomes" id="UP000547976"/>
    </source>
</evidence>
<dbReference type="GeneID" id="59311939"/>
<proteinExistence type="predicted"/>
<sequence length="108" mass="11327">MCCGGFSRGGGGGGGGGRESPSVNSLAAARASGSTQGWHKKPSRRKSQRLKSIKVEAKTSEFKQARDKGFDQSFFGASNGVRKGKSKQRASRGSDTSRHAMNGSTSSW</sequence>
<dbReference type="AlphaFoldDB" id="A0A8H5P299"/>
<gene>
    <name evidence="2" type="ORF">FSUBG_12433</name>
</gene>
<keyword evidence="3" id="KW-1185">Reference proteome</keyword>
<dbReference type="OrthoDB" id="5075576at2759"/>
<organism evidence="2 3">
    <name type="scientific">Gibberella subglutinans</name>
    <name type="common">Fusarium subglutinans</name>
    <dbReference type="NCBI Taxonomy" id="42677"/>
    <lineage>
        <taxon>Eukaryota</taxon>
        <taxon>Fungi</taxon>
        <taxon>Dikarya</taxon>
        <taxon>Ascomycota</taxon>
        <taxon>Pezizomycotina</taxon>
        <taxon>Sordariomycetes</taxon>
        <taxon>Hypocreomycetidae</taxon>
        <taxon>Hypocreales</taxon>
        <taxon>Nectriaceae</taxon>
        <taxon>Fusarium</taxon>
        <taxon>Fusarium fujikuroi species complex</taxon>
    </lineage>
</organism>
<comment type="caution">
    <text evidence="2">The sequence shown here is derived from an EMBL/GenBank/DDBJ whole genome shotgun (WGS) entry which is preliminary data.</text>
</comment>
<feature type="region of interest" description="Disordered" evidence="1">
    <location>
        <begin position="1"/>
        <end position="108"/>
    </location>
</feature>
<dbReference type="Proteomes" id="UP000547976">
    <property type="component" value="Unassembled WGS sequence"/>
</dbReference>
<name>A0A8H5P299_GIBSU</name>
<feature type="compositionally biased region" description="Basic residues" evidence="1">
    <location>
        <begin position="38"/>
        <end position="52"/>
    </location>
</feature>
<evidence type="ECO:0000256" key="1">
    <source>
        <dbReference type="SAM" id="MobiDB-lite"/>
    </source>
</evidence>
<dbReference type="RefSeq" id="XP_036532080.1">
    <property type="nucleotide sequence ID" value="XM_036677221.1"/>
</dbReference>
<reference evidence="2 3" key="1">
    <citation type="submission" date="2020-05" db="EMBL/GenBank/DDBJ databases">
        <title>Identification and distribution of gene clusters putatively required for synthesis of sphingolipid metabolism inhibitors in phylogenetically diverse species of the filamentous fungus Fusarium.</title>
        <authorList>
            <person name="Kim H.-S."/>
            <person name="Busman M."/>
            <person name="Brown D.W."/>
            <person name="Divon H."/>
            <person name="Uhlig S."/>
            <person name="Proctor R.H."/>
        </authorList>
    </citation>
    <scope>NUCLEOTIDE SEQUENCE [LARGE SCALE GENOMIC DNA]</scope>
    <source>
        <strain evidence="2 3">NRRL 66333</strain>
    </source>
</reference>
<accession>A0A8H5P299</accession>